<evidence type="ECO:0000256" key="5">
    <source>
        <dbReference type="ARBA" id="ARBA00022989"/>
    </source>
</evidence>
<organism evidence="9 10">
    <name type="scientific">Salinibacillus aidingensis</name>
    <dbReference type="NCBI Taxonomy" id="237684"/>
    <lineage>
        <taxon>Bacteria</taxon>
        <taxon>Bacillati</taxon>
        <taxon>Bacillota</taxon>
        <taxon>Bacilli</taxon>
        <taxon>Bacillales</taxon>
        <taxon>Bacillaceae</taxon>
        <taxon>Salinibacillus</taxon>
    </lineage>
</organism>
<evidence type="ECO:0000256" key="1">
    <source>
        <dbReference type="ARBA" id="ARBA00004651"/>
    </source>
</evidence>
<feature type="transmembrane region" description="Helical" evidence="7">
    <location>
        <begin position="110"/>
        <end position="134"/>
    </location>
</feature>
<keyword evidence="2 7" id="KW-0813">Transport</keyword>
<dbReference type="CDD" id="cd06261">
    <property type="entry name" value="TM_PBP2"/>
    <property type="match status" value="1"/>
</dbReference>
<evidence type="ECO:0000256" key="6">
    <source>
        <dbReference type="ARBA" id="ARBA00023136"/>
    </source>
</evidence>
<keyword evidence="6 7" id="KW-0472">Membrane</keyword>
<name>A0ABP3L0Q5_9BACI</name>
<evidence type="ECO:0000256" key="4">
    <source>
        <dbReference type="ARBA" id="ARBA00022692"/>
    </source>
</evidence>
<evidence type="ECO:0000256" key="7">
    <source>
        <dbReference type="RuleBase" id="RU363032"/>
    </source>
</evidence>
<feature type="transmembrane region" description="Helical" evidence="7">
    <location>
        <begin position="238"/>
        <end position="256"/>
    </location>
</feature>
<evidence type="ECO:0000313" key="10">
    <source>
        <dbReference type="Proteomes" id="UP001500880"/>
    </source>
</evidence>
<feature type="transmembrane region" description="Helical" evidence="7">
    <location>
        <begin position="12"/>
        <end position="29"/>
    </location>
</feature>
<dbReference type="Proteomes" id="UP001500880">
    <property type="component" value="Unassembled WGS sequence"/>
</dbReference>
<comment type="similarity">
    <text evidence="7">Belongs to the binding-protein-dependent transport system permease family.</text>
</comment>
<dbReference type="InterPro" id="IPR000515">
    <property type="entry name" value="MetI-like"/>
</dbReference>
<feature type="transmembrane region" description="Helical" evidence="7">
    <location>
        <begin position="72"/>
        <end position="98"/>
    </location>
</feature>
<keyword evidence="5 7" id="KW-1133">Transmembrane helix</keyword>
<feature type="transmembrane region" description="Helical" evidence="7">
    <location>
        <begin position="206"/>
        <end position="226"/>
    </location>
</feature>
<evidence type="ECO:0000256" key="2">
    <source>
        <dbReference type="ARBA" id="ARBA00022448"/>
    </source>
</evidence>
<dbReference type="PANTHER" id="PTHR30043:SF1">
    <property type="entry name" value="ABC TRANSPORT SYSTEM PERMEASE PROTEIN P69"/>
    <property type="match status" value="1"/>
</dbReference>
<keyword evidence="10" id="KW-1185">Reference proteome</keyword>
<keyword evidence="3" id="KW-1003">Cell membrane</keyword>
<proteinExistence type="inferred from homology"/>
<feature type="domain" description="ABC transmembrane type-1" evidence="8">
    <location>
        <begin position="68"/>
        <end position="256"/>
    </location>
</feature>
<evidence type="ECO:0000313" key="9">
    <source>
        <dbReference type="EMBL" id="GAA0489521.1"/>
    </source>
</evidence>
<sequence length="265" mass="29423">MQTKLLHFHRKNILTFVMLMVFIGSLFFVDWGKNLFHSGGLSTLAQMIQGLFQPDLSPEILQLALVSTWRTLAYAVAGMTLALILGVVLGVLSSGILMSDKGIGRFLSKSIFRGLLGFMRAIHELVWAWLFVAASGLTPFAAIFAIAIPYGGILGRIFADMLNEVSSQPLNALRSSGATRMQQLIYGYIPFAAPDLMSYVFYRFECAIRSSAIMSFVGLGGLGFQIQLSLQDLKYDEVWTFLFFLIGIVVIVDVWSQMVRKRLVA</sequence>
<comment type="subcellular location">
    <subcellularLocation>
        <location evidence="1 7">Cell membrane</location>
        <topology evidence="1 7">Multi-pass membrane protein</topology>
    </subcellularLocation>
</comment>
<evidence type="ECO:0000256" key="3">
    <source>
        <dbReference type="ARBA" id="ARBA00022475"/>
    </source>
</evidence>
<comment type="caution">
    <text evidence="9">The sequence shown here is derived from an EMBL/GenBank/DDBJ whole genome shotgun (WGS) entry which is preliminary data.</text>
</comment>
<dbReference type="SUPFAM" id="SSF161098">
    <property type="entry name" value="MetI-like"/>
    <property type="match status" value="1"/>
</dbReference>
<dbReference type="PROSITE" id="PS50928">
    <property type="entry name" value="ABC_TM1"/>
    <property type="match status" value="1"/>
</dbReference>
<dbReference type="PANTHER" id="PTHR30043">
    <property type="entry name" value="PHOSPHONATES TRANSPORT SYSTEM PERMEASE PROTEIN"/>
    <property type="match status" value="1"/>
</dbReference>
<feature type="transmembrane region" description="Helical" evidence="7">
    <location>
        <begin position="140"/>
        <end position="159"/>
    </location>
</feature>
<gene>
    <name evidence="9" type="ORF">GCM10008986_14210</name>
</gene>
<dbReference type="Pfam" id="PF00528">
    <property type="entry name" value="BPD_transp_1"/>
    <property type="match status" value="1"/>
</dbReference>
<dbReference type="Gene3D" id="1.10.3720.10">
    <property type="entry name" value="MetI-like"/>
    <property type="match status" value="1"/>
</dbReference>
<dbReference type="InterPro" id="IPR035906">
    <property type="entry name" value="MetI-like_sf"/>
</dbReference>
<dbReference type="EMBL" id="BAAADO010000003">
    <property type="protein sequence ID" value="GAA0489521.1"/>
    <property type="molecule type" value="Genomic_DNA"/>
</dbReference>
<keyword evidence="4 7" id="KW-0812">Transmembrane</keyword>
<evidence type="ECO:0000259" key="8">
    <source>
        <dbReference type="PROSITE" id="PS50928"/>
    </source>
</evidence>
<reference evidence="10" key="1">
    <citation type="journal article" date="2019" name="Int. J. Syst. Evol. Microbiol.">
        <title>The Global Catalogue of Microorganisms (GCM) 10K type strain sequencing project: providing services to taxonomists for standard genome sequencing and annotation.</title>
        <authorList>
            <consortium name="The Broad Institute Genomics Platform"/>
            <consortium name="The Broad Institute Genome Sequencing Center for Infectious Disease"/>
            <person name="Wu L."/>
            <person name="Ma J."/>
        </authorList>
    </citation>
    <scope>NUCLEOTIDE SEQUENCE [LARGE SCALE GENOMIC DNA]</scope>
    <source>
        <strain evidence="10">JCM 12389</strain>
    </source>
</reference>
<protein>
    <submittedName>
        <fullName evidence="9">ABC transporter permease</fullName>
    </submittedName>
</protein>
<accession>A0ABP3L0Q5</accession>